<dbReference type="AlphaFoldDB" id="A0A455VFK1"/>
<feature type="binding site" evidence="6 9">
    <location>
        <position position="129"/>
    </location>
    <ligand>
        <name>Zn(2+)</name>
        <dbReference type="ChEBI" id="CHEBI:29105"/>
        <note>catalytic</note>
    </ligand>
</feature>
<evidence type="ECO:0000256" key="1">
    <source>
        <dbReference type="ARBA" id="ARBA00006576"/>
    </source>
</evidence>
<evidence type="ECO:0000256" key="7">
    <source>
        <dbReference type="PIRSR" id="PIRSR006334-1"/>
    </source>
</evidence>
<dbReference type="PROSITE" id="PS51747">
    <property type="entry name" value="CYT_DCMP_DEAMINASES_2"/>
    <property type="match status" value="2"/>
</dbReference>
<dbReference type="PIRSF" id="PIRSF006334">
    <property type="entry name" value="Cdd_plus_pseudo"/>
    <property type="match status" value="1"/>
</dbReference>
<comment type="similarity">
    <text evidence="1 6">Belongs to the cytidine and deoxycytidylate deaminase family.</text>
</comment>
<dbReference type="Pfam" id="PF08211">
    <property type="entry name" value="dCMP_cyt_deam_2"/>
    <property type="match status" value="1"/>
</dbReference>
<dbReference type="Gene3D" id="3.40.140.10">
    <property type="entry name" value="Cytidine Deaminase, domain 2"/>
    <property type="match status" value="2"/>
</dbReference>
<dbReference type="GO" id="GO:0005829">
    <property type="term" value="C:cytosol"/>
    <property type="evidence" value="ECO:0007669"/>
    <property type="project" value="UniProtKB-ARBA"/>
</dbReference>
<accession>A0A455VFK1</accession>
<evidence type="ECO:0000256" key="9">
    <source>
        <dbReference type="PIRSR" id="PIRSR006334-3"/>
    </source>
</evidence>
<dbReference type="InterPro" id="IPR002125">
    <property type="entry name" value="CMP_dCMP_dom"/>
</dbReference>
<dbReference type="InterPro" id="IPR006263">
    <property type="entry name" value="Cyt_deam_dimer"/>
</dbReference>
<dbReference type="GO" id="GO:0042803">
    <property type="term" value="F:protein homodimerization activity"/>
    <property type="evidence" value="ECO:0007669"/>
    <property type="project" value="UniProtKB-ARBA"/>
</dbReference>
<dbReference type="PANTHER" id="PTHR11644">
    <property type="entry name" value="CYTIDINE DEAMINASE"/>
    <property type="match status" value="1"/>
</dbReference>
<evidence type="ECO:0000256" key="8">
    <source>
        <dbReference type="PIRSR" id="PIRSR006334-2"/>
    </source>
</evidence>
<keyword evidence="5 6" id="KW-0862">Zinc</keyword>
<feature type="binding site" evidence="6 8">
    <location>
        <begin position="89"/>
        <end position="91"/>
    </location>
    <ligand>
        <name>substrate</name>
    </ligand>
</feature>
<evidence type="ECO:0000313" key="12">
    <source>
        <dbReference type="Proteomes" id="UP000324392"/>
    </source>
</evidence>
<dbReference type="CDD" id="cd01283">
    <property type="entry name" value="cytidine_deaminase"/>
    <property type="match status" value="2"/>
</dbReference>
<comment type="function">
    <text evidence="6">This enzyme scavenges exogenous and endogenous cytidine and 2'-deoxycytidine for UMP synthesis.</text>
</comment>
<dbReference type="RefSeq" id="WP_149590679.1">
    <property type="nucleotide sequence ID" value="NZ_AP019531.1"/>
</dbReference>
<name>A0A455VFK1_9GAMM</name>
<comment type="cofactor">
    <cofactor evidence="6 9">
        <name>Zn(2+)</name>
        <dbReference type="ChEBI" id="CHEBI:29105"/>
    </cofactor>
    <text evidence="6 9">Binds 1 zinc ion.</text>
</comment>
<dbReference type="InterPro" id="IPR016193">
    <property type="entry name" value="Cytidine_deaminase-like"/>
</dbReference>
<evidence type="ECO:0000256" key="5">
    <source>
        <dbReference type="ARBA" id="ARBA00022833"/>
    </source>
</evidence>
<evidence type="ECO:0000313" key="11">
    <source>
        <dbReference type="EMBL" id="BBI91897.1"/>
    </source>
</evidence>
<dbReference type="FunFam" id="3.40.140.10:FF:000007">
    <property type="entry name" value="Cytidine deaminase"/>
    <property type="match status" value="1"/>
</dbReference>
<dbReference type="InterPro" id="IPR013171">
    <property type="entry name" value="Cyd/dCyd_deaminase_Zn-bd"/>
</dbReference>
<evidence type="ECO:0000256" key="3">
    <source>
        <dbReference type="ARBA" id="ARBA00022723"/>
    </source>
</evidence>
<comment type="subunit">
    <text evidence="2 6">Homodimer.</text>
</comment>
<dbReference type="SUPFAM" id="SSF53927">
    <property type="entry name" value="Cytidine deaminase-like"/>
    <property type="match status" value="2"/>
</dbReference>
<dbReference type="GO" id="GO:0046135">
    <property type="term" value="P:pyrimidine nucleoside catabolic process"/>
    <property type="evidence" value="ECO:0007669"/>
    <property type="project" value="UniProtKB-ARBA"/>
</dbReference>
<dbReference type="GO" id="GO:0008270">
    <property type="term" value="F:zinc ion binding"/>
    <property type="evidence" value="ECO:0007669"/>
    <property type="project" value="UniProtKB-UniRule"/>
</dbReference>
<dbReference type="FunFam" id="3.40.140.10:FF:000006">
    <property type="entry name" value="Cytidine deaminase"/>
    <property type="match status" value="1"/>
</dbReference>
<dbReference type="PANTHER" id="PTHR11644:SF2">
    <property type="entry name" value="CYTIDINE DEAMINASE"/>
    <property type="match status" value="1"/>
</dbReference>
<feature type="domain" description="CMP/dCMP-type deaminase" evidence="10">
    <location>
        <begin position="48"/>
        <end position="168"/>
    </location>
</feature>
<dbReference type="PROSITE" id="PS00903">
    <property type="entry name" value="CYT_DCMP_DEAMINASES_1"/>
    <property type="match status" value="1"/>
</dbReference>
<gene>
    <name evidence="6 11" type="primary">cdd</name>
    <name evidence="11" type="ORF">SSYIS1_13350</name>
</gene>
<dbReference type="NCBIfam" id="NF006537">
    <property type="entry name" value="PRK09027.1"/>
    <property type="match status" value="1"/>
</dbReference>
<dbReference type="Proteomes" id="UP000324392">
    <property type="component" value="Chromosome"/>
</dbReference>
<comment type="catalytic activity">
    <reaction evidence="6">
        <text>2'-deoxycytidine + H2O + H(+) = 2'-deoxyuridine + NH4(+)</text>
        <dbReference type="Rhea" id="RHEA:13433"/>
        <dbReference type="ChEBI" id="CHEBI:15377"/>
        <dbReference type="ChEBI" id="CHEBI:15378"/>
        <dbReference type="ChEBI" id="CHEBI:15698"/>
        <dbReference type="ChEBI" id="CHEBI:16450"/>
        <dbReference type="ChEBI" id="CHEBI:28938"/>
        <dbReference type="EC" id="3.5.4.5"/>
    </reaction>
</comment>
<dbReference type="InterPro" id="IPR016192">
    <property type="entry name" value="APOBEC/CMP_deaminase_Zn-bd"/>
</dbReference>
<feature type="binding site" evidence="6 9">
    <location>
        <position position="102"/>
    </location>
    <ligand>
        <name>Zn(2+)</name>
        <dbReference type="ChEBI" id="CHEBI:29105"/>
        <note>catalytic</note>
    </ligand>
</feature>
<dbReference type="Pfam" id="PF00383">
    <property type="entry name" value="dCMP_cyt_deam_1"/>
    <property type="match status" value="1"/>
</dbReference>
<evidence type="ECO:0000256" key="6">
    <source>
        <dbReference type="HAMAP-Rule" id="MF_01558"/>
    </source>
</evidence>
<dbReference type="InterPro" id="IPR020797">
    <property type="entry name" value="Cytidine_deaminase_bacteria"/>
</dbReference>
<dbReference type="InterPro" id="IPR050202">
    <property type="entry name" value="Cyt/Deoxycyt_deaminase"/>
</dbReference>
<dbReference type="NCBIfam" id="TIGR01355">
    <property type="entry name" value="cyt_deam_dimer"/>
    <property type="match status" value="1"/>
</dbReference>
<organism evidence="11 12">
    <name type="scientific">Serratia symbiotica</name>
    <dbReference type="NCBI Taxonomy" id="138074"/>
    <lineage>
        <taxon>Bacteria</taxon>
        <taxon>Pseudomonadati</taxon>
        <taxon>Pseudomonadota</taxon>
        <taxon>Gammaproteobacteria</taxon>
        <taxon>Enterobacterales</taxon>
        <taxon>Yersiniaceae</taxon>
        <taxon>Serratia</taxon>
    </lineage>
</organism>
<keyword evidence="3 6" id="KW-0479">Metal-binding</keyword>
<dbReference type="GO" id="GO:0004126">
    <property type="term" value="F:cytidine deaminase activity"/>
    <property type="evidence" value="ECO:0007669"/>
    <property type="project" value="UniProtKB-UniRule"/>
</dbReference>
<proteinExistence type="inferred from homology"/>
<evidence type="ECO:0000259" key="10">
    <source>
        <dbReference type="PROSITE" id="PS51747"/>
    </source>
</evidence>
<evidence type="ECO:0000256" key="4">
    <source>
        <dbReference type="ARBA" id="ARBA00022801"/>
    </source>
</evidence>
<keyword evidence="4 6" id="KW-0378">Hydrolase</keyword>
<sequence length="294" mass="31374">MHLRFHSAFGKLPATLQSTLRPYIAAPDFPAMLTAEQTAAIRQYSGLDDDALACALLPLAAAYSLAPISHFNVGAIAQGQSGNLYFGANMEFSGVPMQQTVHAEQSAVIHAWLRGETALVAITVNYRPCGHCRQFMNELNSGAGLQIRLPGTEPTTLADHLPDAFGPKDLGIATLLMDQINHGYQLTLTDKLAQAALAAANQSYAPYSNAHSGLALAAEDGRVYAGRYAENAAFNPSLPPLQASLILFNLLGGDCMKIRRAVLAEPQSAILGQWDMTRANLAALGCHNVSRVSF</sequence>
<reference evidence="11 12" key="1">
    <citation type="submission" date="2019-03" db="EMBL/GenBank/DDBJ databases">
        <title>The genome sequence of Candidatus Serratia symbiotica strain IS.</title>
        <authorList>
            <person name="Nikoh N."/>
            <person name="Koga R."/>
            <person name="Oshima K."/>
            <person name="Hattori M."/>
            <person name="Fukatsu T."/>
        </authorList>
    </citation>
    <scope>NUCLEOTIDE SEQUENCE [LARGE SCALE GENOMIC DNA]</scope>
    <source>
        <strain evidence="11 12">IS</strain>
    </source>
</reference>
<dbReference type="EC" id="3.5.4.5" evidence="6"/>
<dbReference type="EMBL" id="AP019531">
    <property type="protein sequence ID" value="BBI91897.1"/>
    <property type="molecule type" value="Genomic_DNA"/>
</dbReference>
<comment type="catalytic activity">
    <reaction evidence="6">
        <text>cytidine + H2O + H(+) = uridine + NH4(+)</text>
        <dbReference type="Rhea" id="RHEA:16069"/>
        <dbReference type="ChEBI" id="CHEBI:15377"/>
        <dbReference type="ChEBI" id="CHEBI:15378"/>
        <dbReference type="ChEBI" id="CHEBI:16704"/>
        <dbReference type="ChEBI" id="CHEBI:17562"/>
        <dbReference type="ChEBI" id="CHEBI:28938"/>
        <dbReference type="EC" id="3.5.4.5"/>
    </reaction>
</comment>
<feature type="active site" description="Proton donor" evidence="6 7">
    <location>
        <position position="104"/>
    </location>
</feature>
<dbReference type="HAMAP" id="MF_01558">
    <property type="entry name" value="Cyt_deam"/>
    <property type="match status" value="1"/>
</dbReference>
<feature type="binding site" evidence="6 9">
    <location>
        <position position="132"/>
    </location>
    <ligand>
        <name>Zn(2+)</name>
        <dbReference type="ChEBI" id="CHEBI:29105"/>
        <note>catalytic</note>
    </ligand>
</feature>
<feature type="domain" description="CMP/dCMP-type deaminase" evidence="10">
    <location>
        <begin position="187"/>
        <end position="294"/>
    </location>
</feature>
<evidence type="ECO:0000256" key="2">
    <source>
        <dbReference type="ARBA" id="ARBA00011738"/>
    </source>
</evidence>
<protein>
    <recommendedName>
        <fullName evidence="6">Cytidine deaminase</fullName>
        <ecNumber evidence="6">3.5.4.5</ecNumber>
    </recommendedName>
    <alternativeName>
        <fullName evidence="6">Cytidine aminohydrolase</fullName>
        <shortName evidence="6">CDA</shortName>
    </alternativeName>
</protein>